<protein>
    <submittedName>
        <fullName evidence="2">Putative Rhodanese-related sulfurtransferase</fullName>
    </submittedName>
</protein>
<evidence type="ECO:0000313" key="3">
    <source>
        <dbReference type="Proteomes" id="UP000214566"/>
    </source>
</evidence>
<keyword evidence="2" id="KW-0808">Transferase</keyword>
<proteinExistence type="predicted"/>
<dbReference type="GO" id="GO:0016740">
    <property type="term" value="F:transferase activity"/>
    <property type="evidence" value="ECO:0007669"/>
    <property type="project" value="UniProtKB-KW"/>
</dbReference>
<organism evidence="2 3">
    <name type="scientific">Thiomonas delicata</name>
    <name type="common">Thiomonas cuprina</name>
    <dbReference type="NCBI Taxonomy" id="364030"/>
    <lineage>
        <taxon>Bacteria</taxon>
        <taxon>Pseudomonadati</taxon>
        <taxon>Pseudomonadota</taxon>
        <taxon>Betaproteobacteria</taxon>
        <taxon>Burkholderiales</taxon>
        <taxon>Thiomonas</taxon>
    </lineage>
</organism>
<dbReference type="SUPFAM" id="SSF52821">
    <property type="entry name" value="Rhodanese/Cell cycle control phosphatase"/>
    <property type="match status" value="1"/>
</dbReference>
<dbReference type="AlphaFoldDB" id="A0A238D572"/>
<name>A0A238D572_THIDL</name>
<dbReference type="PANTHER" id="PTHR43629:SF2">
    <property type="entry name" value="RHODANESE-LIKE_PPIC DOMAIN-CONTAINING PROTEIN 12, CHLOROPLASTIC"/>
    <property type="match status" value="1"/>
</dbReference>
<evidence type="ECO:0000259" key="1">
    <source>
        <dbReference type="PROSITE" id="PS50206"/>
    </source>
</evidence>
<dbReference type="EMBL" id="FLMQ01000055">
    <property type="protein sequence ID" value="SBP88342.1"/>
    <property type="molecule type" value="Genomic_DNA"/>
</dbReference>
<reference evidence="2 3" key="1">
    <citation type="submission" date="2016-06" db="EMBL/GenBank/DDBJ databases">
        <authorList>
            <person name="Kjaerup R.B."/>
            <person name="Dalgaard T.S."/>
            <person name="Juul-Madsen H.R."/>
        </authorList>
    </citation>
    <scope>NUCLEOTIDE SEQUENCE [LARGE SCALE GENOMIC DNA]</scope>
    <source>
        <strain evidence="2 3">DSM 16361</strain>
    </source>
</reference>
<sequence length="129" mass="14682">MAFPIHPVSVSEDPHMIQQLSVSELSALLDEQPEQLANWQVIDVREPWELERASIKHPKFRHTHIPMATVPLRHQELDKAKNILVMCRTGGRSMQVANYLAQNGFPSIYNLQGGITAWSREIDPSVPTY</sequence>
<gene>
    <name evidence="2" type="ORF">THIARS_61055</name>
</gene>
<dbReference type="InterPro" id="IPR036873">
    <property type="entry name" value="Rhodanese-like_dom_sf"/>
</dbReference>
<dbReference type="PANTHER" id="PTHR43629">
    <property type="entry name" value="PEPTIDYL-PROLYL CIS-TRANS ISOMERASE"/>
    <property type="match status" value="1"/>
</dbReference>
<keyword evidence="3" id="KW-1185">Reference proteome</keyword>
<dbReference type="InterPro" id="IPR052204">
    <property type="entry name" value="PpiC/parvulin_rotamase"/>
</dbReference>
<dbReference type="InterPro" id="IPR001763">
    <property type="entry name" value="Rhodanese-like_dom"/>
</dbReference>
<dbReference type="Proteomes" id="UP000214566">
    <property type="component" value="Unassembled WGS sequence"/>
</dbReference>
<dbReference type="Gene3D" id="3.40.250.10">
    <property type="entry name" value="Rhodanese-like domain"/>
    <property type="match status" value="1"/>
</dbReference>
<dbReference type="Pfam" id="PF00581">
    <property type="entry name" value="Rhodanese"/>
    <property type="match status" value="1"/>
</dbReference>
<evidence type="ECO:0000313" key="2">
    <source>
        <dbReference type="EMBL" id="SBP88342.1"/>
    </source>
</evidence>
<dbReference type="PROSITE" id="PS50206">
    <property type="entry name" value="RHODANESE_3"/>
    <property type="match status" value="1"/>
</dbReference>
<feature type="domain" description="Rhodanese" evidence="1">
    <location>
        <begin position="35"/>
        <end position="127"/>
    </location>
</feature>
<accession>A0A238D572</accession>
<dbReference type="SMART" id="SM00450">
    <property type="entry name" value="RHOD"/>
    <property type="match status" value="1"/>
</dbReference>